<dbReference type="InterPro" id="IPR027417">
    <property type="entry name" value="P-loop_NTPase"/>
</dbReference>
<name>A0A8J2STM2_9STRA</name>
<dbReference type="AlphaFoldDB" id="A0A8J2STM2"/>
<evidence type="ECO:0000256" key="4">
    <source>
        <dbReference type="PIRSR" id="PIRSR637359-2"/>
    </source>
</evidence>
<keyword evidence="2" id="KW-0325">Glycoprotein</keyword>
<dbReference type="Pfam" id="PF00685">
    <property type="entry name" value="Sulfotransfer_1"/>
    <property type="match status" value="1"/>
</dbReference>
<evidence type="ECO:0000256" key="5">
    <source>
        <dbReference type="SAM" id="MobiDB-lite"/>
    </source>
</evidence>
<feature type="domain" description="Sulfotransferase" evidence="6">
    <location>
        <begin position="182"/>
        <end position="359"/>
    </location>
</feature>
<evidence type="ECO:0000259" key="6">
    <source>
        <dbReference type="Pfam" id="PF00685"/>
    </source>
</evidence>
<dbReference type="EMBL" id="CAKKNE010000004">
    <property type="protein sequence ID" value="CAH0373467.1"/>
    <property type="molecule type" value="Genomic_DNA"/>
</dbReference>
<evidence type="ECO:0000256" key="3">
    <source>
        <dbReference type="PIRSR" id="PIRSR637359-1"/>
    </source>
</evidence>
<proteinExistence type="predicted"/>
<gene>
    <name evidence="7" type="ORF">PECAL_4P06670</name>
</gene>
<dbReference type="SUPFAM" id="SSF52540">
    <property type="entry name" value="P-loop containing nucleoside triphosphate hydrolases"/>
    <property type="match status" value="1"/>
</dbReference>
<evidence type="ECO:0000313" key="8">
    <source>
        <dbReference type="Proteomes" id="UP000789595"/>
    </source>
</evidence>
<dbReference type="OrthoDB" id="203266at2759"/>
<evidence type="ECO:0000256" key="1">
    <source>
        <dbReference type="ARBA" id="ARBA00022679"/>
    </source>
</evidence>
<dbReference type="PANTHER" id="PTHR10605">
    <property type="entry name" value="HEPARAN SULFATE SULFOTRANSFERASE"/>
    <property type="match status" value="1"/>
</dbReference>
<dbReference type="Gene3D" id="3.40.50.300">
    <property type="entry name" value="P-loop containing nucleotide triphosphate hydrolases"/>
    <property type="match status" value="1"/>
</dbReference>
<organism evidence="7 8">
    <name type="scientific">Pelagomonas calceolata</name>
    <dbReference type="NCBI Taxonomy" id="35677"/>
    <lineage>
        <taxon>Eukaryota</taxon>
        <taxon>Sar</taxon>
        <taxon>Stramenopiles</taxon>
        <taxon>Ochrophyta</taxon>
        <taxon>Pelagophyceae</taxon>
        <taxon>Pelagomonadales</taxon>
        <taxon>Pelagomonadaceae</taxon>
        <taxon>Pelagomonas</taxon>
    </lineage>
</organism>
<feature type="region of interest" description="Disordered" evidence="5">
    <location>
        <begin position="1"/>
        <end position="24"/>
    </location>
</feature>
<evidence type="ECO:0000313" key="7">
    <source>
        <dbReference type="EMBL" id="CAH0373467.1"/>
    </source>
</evidence>
<keyword evidence="8" id="KW-1185">Reference proteome</keyword>
<keyword evidence="1" id="KW-0808">Transferase</keyword>
<feature type="binding site" evidence="4">
    <location>
        <position position="213"/>
    </location>
    <ligand>
        <name>3'-phosphoadenylyl sulfate</name>
        <dbReference type="ChEBI" id="CHEBI:58339"/>
    </ligand>
</feature>
<dbReference type="GO" id="GO:0008146">
    <property type="term" value="F:sulfotransferase activity"/>
    <property type="evidence" value="ECO:0007669"/>
    <property type="project" value="InterPro"/>
</dbReference>
<protein>
    <recommendedName>
        <fullName evidence="6">Sulfotransferase domain-containing protein</fullName>
    </recommendedName>
</protein>
<dbReference type="InterPro" id="IPR000863">
    <property type="entry name" value="Sulfotransferase_dom"/>
</dbReference>
<dbReference type="Proteomes" id="UP000789595">
    <property type="component" value="Unassembled WGS sequence"/>
</dbReference>
<accession>A0A8J2STM2</accession>
<evidence type="ECO:0000256" key="2">
    <source>
        <dbReference type="ARBA" id="ARBA00023180"/>
    </source>
</evidence>
<dbReference type="InterPro" id="IPR037359">
    <property type="entry name" value="NST/OST"/>
</dbReference>
<comment type="caution">
    <text evidence="7">The sequence shown here is derived from an EMBL/GenBank/DDBJ whole genome shotgun (WGS) entry which is preliminary data.</text>
</comment>
<dbReference type="PANTHER" id="PTHR10605:SF56">
    <property type="entry name" value="BIFUNCTIONAL HEPARAN SULFATE N-DEACETYLASE_N-SULFOTRANSFERASE"/>
    <property type="match status" value="1"/>
</dbReference>
<reference evidence="7" key="1">
    <citation type="submission" date="2021-11" db="EMBL/GenBank/DDBJ databases">
        <authorList>
            <consortium name="Genoscope - CEA"/>
            <person name="William W."/>
        </authorList>
    </citation>
    <scope>NUCLEOTIDE SEQUENCE</scope>
</reference>
<feature type="active site" description="For sulfotransferase activity" evidence="3">
    <location>
        <position position="113"/>
    </location>
</feature>
<sequence length="411" mass="46386">MLRGIIANDPRSPRPEKHGNPRNKPRRLAAALATILVMVLAPHNTQVDAGPRTKLEVTTCDAPTTTRNRTTRRVVGTKCASTAVDAGDCIRDEKRWSTRYRCLPSFVIGGAQKSATGSLAKWLENHPYLQRGIGGKGHPGEVHYFDSFSRNASLVDLERTWRSYAERFPALSENDLKKGVLTYEKSPSYLRFQQAPRLLASLLPSCAWILILRNPVDRAYSAFAHHIRHGRFGVVGDRVHTVEQKGCPDHRFKVWRLTPTKFEDACVKNVRILRGASDPAKFDAYVRYDTVASHHVDIVGERWKGGGPLDVVRDGAYASQFMQLYEFVDRSRVHVLFFEDLIKNPAGVLDKLQSALGLPSFEFAPRDLVVTKSRSRPPMLTETRAFLRAFYAPSLVSLRRVLQRDLPEAWM</sequence>
<feature type="binding site" evidence="4">
    <location>
        <position position="221"/>
    </location>
    <ligand>
        <name>3'-phosphoadenylyl sulfate</name>
        <dbReference type="ChEBI" id="CHEBI:58339"/>
    </ligand>
</feature>